<dbReference type="Proteomes" id="UP001218218">
    <property type="component" value="Unassembled WGS sequence"/>
</dbReference>
<protein>
    <submittedName>
        <fullName evidence="1">Uncharacterized protein</fullName>
    </submittedName>
</protein>
<evidence type="ECO:0000313" key="2">
    <source>
        <dbReference type="Proteomes" id="UP001218218"/>
    </source>
</evidence>
<keyword evidence="2" id="KW-1185">Reference proteome</keyword>
<proteinExistence type="predicted"/>
<dbReference type="EMBL" id="JARIHO010000058">
    <property type="protein sequence ID" value="KAJ7318375.1"/>
    <property type="molecule type" value="Genomic_DNA"/>
</dbReference>
<accession>A0AAD6ZDL9</accession>
<dbReference type="AlphaFoldDB" id="A0AAD6ZDL9"/>
<sequence length="153" mass="18057">MDSTILDPEFIAAHFLAVQRSLDMVREAAAERIRTDQGDWLWDRVRARDALNKYGRERLPKIRRANTRRADRHLYLERLPEYEKRRQELGIAGRAPLEWNDEPEPRWWDPESTATPSWGIQDPAWNDSGFWLTPEEDNISPILAPRPLPLYLL</sequence>
<gene>
    <name evidence="1" type="ORF">DFH08DRAFT_971439</name>
</gene>
<name>A0AAD6ZDL9_9AGAR</name>
<evidence type="ECO:0000313" key="1">
    <source>
        <dbReference type="EMBL" id="KAJ7318375.1"/>
    </source>
</evidence>
<organism evidence="1 2">
    <name type="scientific">Mycena albidolilacea</name>
    <dbReference type="NCBI Taxonomy" id="1033008"/>
    <lineage>
        <taxon>Eukaryota</taxon>
        <taxon>Fungi</taxon>
        <taxon>Dikarya</taxon>
        <taxon>Basidiomycota</taxon>
        <taxon>Agaricomycotina</taxon>
        <taxon>Agaricomycetes</taxon>
        <taxon>Agaricomycetidae</taxon>
        <taxon>Agaricales</taxon>
        <taxon>Marasmiineae</taxon>
        <taxon>Mycenaceae</taxon>
        <taxon>Mycena</taxon>
    </lineage>
</organism>
<reference evidence="1" key="1">
    <citation type="submission" date="2023-03" db="EMBL/GenBank/DDBJ databases">
        <title>Massive genome expansion in bonnet fungi (Mycena s.s.) driven by repeated elements and novel gene families across ecological guilds.</title>
        <authorList>
            <consortium name="Lawrence Berkeley National Laboratory"/>
            <person name="Harder C.B."/>
            <person name="Miyauchi S."/>
            <person name="Viragh M."/>
            <person name="Kuo A."/>
            <person name="Thoen E."/>
            <person name="Andreopoulos B."/>
            <person name="Lu D."/>
            <person name="Skrede I."/>
            <person name="Drula E."/>
            <person name="Henrissat B."/>
            <person name="Morin E."/>
            <person name="Kohler A."/>
            <person name="Barry K."/>
            <person name="LaButti K."/>
            <person name="Morin E."/>
            <person name="Salamov A."/>
            <person name="Lipzen A."/>
            <person name="Mereny Z."/>
            <person name="Hegedus B."/>
            <person name="Baldrian P."/>
            <person name="Stursova M."/>
            <person name="Weitz H."/>
            <person name="Taylor A."/>
            <person name="Grigoriev I.V."/>
            <person name="Nagy L.G."/>
            <person name="Martin F."/>
            <person name="Kauserud H."/>
        </authorList>
    </citation>
    <scope>NUCLEOTIDE SEQUENCE</scope>
    <source>
        <strain evidence="1">CBHHK002</strain>
    </source>
</reference>
<comment type="caution">
    <text evidence="1">The sequence shown here is derived from an EMBL/GenBank/DDBJ whole genome shotgun (WGS) entry which is preliminary data.</text>
</comment>